<feature type="region of interest" description="Disordered" evidence="1">
    <location>
        <begin position="118"/>
        <end position="163"/>
    </location>
</feature>
<dbReference type="EMBL" id="BAAATD010000016">
    <property type="protein sequence ID" value="GAA2632251.1"/>
    <property type="molecule type" value="Genomic_DNA"/>
</dbReference>
<dbReference type="RefSeq" id="WP_344548012.1">
    <property type="nucleotide sequence ID" value="NZ_BAAATD010000016.1"/>
</dbReference>
<organism evidence="2 3">
    <name type="scientific">Actinomadura fulvescens</name>
    <dbReference type="NCBI Taxonomy" id="46160"/>
    <lineage>
        <taxon>Bacteria</taxon>
        <taxon>Bacillati</taxon>
        <taxon>Actinomycetota</taxon>
        <taxon>Actinomycetes</taxon>
        <taxon>Streptosporangiales</taxon>
        <taxon>Thermomonosporaceae</taxon>
        <taxon>Actinomadura</taxon>
    </lineage>
</organism>
<gene>
    <name evidence="2" type="ORF">GCM10010411_83160</name>
</gene>
<protein>
    <recommendedName>
        <fullName evidence="4">Pyridoxamine 5'-phosphate oxidase putative domain-containing protein</fullName>
    </recommendedName>
</protein>
<comment type="caution">
    <text evidence="2">The sequence shown here is derived from an EMBL/GenBank/DDBJ whole genome shotgun (WGS) entry which is preliminary data.</text>
</comment>
<evidence type="ECO:0008006" key="4">
    <source>
        <dbReference type="Google" id="ProtNLM"/>
    </source>
</evidence>
<dbReference type="Proteomes" id="UP001501509">
    <property type="component" value="Unassembled WGS sequence"/>
</dbReference>
<name>A0ABN3QPZ4_9ACTN</name>
<evidence type="ECO:0000256" key="1">
    <source>
        <dbReference type="SAM" id="MobiDB-lite"/>
    </source>
</evidence>
<proteinExistence type="predicted"/>
<evidence type="ECO:0000313" key="3">
    <source>
        <dbReference type="Proteomes" id="UP001501509"/>
    </source>
</evidence>
<keyword evidence="3" id="KW-1185">Reference proteome</keyword>
<accession>A0ABN3QPZ4</accession>
<evidence type="ECO:0000313" key="2">
    <source>
        <dbReference type="EMBL" id="GAA2632251.1"/>
    </source>
</evidence>
<sequence>MTTSPEPLSTAVKAITSAQARQHPIVMMTRPEHARPEVCVPDWGELRVIDDRRLRVAVWPSDPTAVNLDHDAPTLLIVTAPTGVHLIHATARRLPNAAMVWAHYELTITSAHVADRGTAPQARAGHAKTEVLTQRPPKVTEQPWRHRREHKPPSAFTSAVVMD</sequence>
<reference evidence="2 3" key="1">
    <citation type="journal article" date="2019" name="Int. J. Syst. Evol. Microbiol.">
        <title>The Global Catalogue of Microorganisms (GCM) 10K type strain sequencing project: providing services to taxonomists for standard genome sequencing and annotation.</title>
        <authorList>
            <consortium name="The Broad Institute Genomics Platform"/>
            <consortium name="The Broad Institute Genome Sequencing Center for Infectious Disease"/>
            <person name="Wu L."/>
            <person name="Ma J."/>
        </authorList>
    </citation>
    <scope>NUCLEOTIDE SEQUENCE [LARGE SCALE GENOMIC DNA]</scope>
    <source>
        <strain evidence="2 3">JCM 6833</strain>
    </source>
</reference>